<evidence type="ECO:0000256" key="1">
    <source>
        <dbReference type="ARBA" id="ARBA00022741"/>
    </source>
</evidence>
<dbReference type="AlphaFoldDB" id="A0A0N0RTZ2"/>
<evidence type="ECO:0000313" key="5">
    <source>
        <dbReference type="Proteomes" id="UP000053831"/>
    </source>
</evidence>
<gene>
    <name evidence="4" type="ORF">ESCO_002384</name>
</gene>
<keyword evidence="2" id="KW-0342">GTP-binding</keyword>
<dbReference type="Proteomes" id="UP000053831">
    <property type="component" value="Unassembled WGS sequence"/>
</dbReference>
<organism evidence="4 5">
    <name type="scientific">Escovopsis weberi</name>
    <dbReference type="NCBI Taxonomy" id="150374"/>
    <lineage>
        <taxon>Eukaryota</taxon>
        <taxon>Fungi</taxon>
        <taxon>Dikarya</taxon>
        <taxon>Ascomycota</taxon>
        <taxon>Pezizomycotina</taxon>
        <taxon>Sordariomycetes</taxon>
        <taxon>Hypocreomycetidae</taxon>
        <taxon>Hypocreales</taxon>
        <taxon>Hypocreaceae</taxon>
        <taxon>Escovopsis</taxon>
    </lineage>
</organism>
<dbReference type="GO" id="GO:0003924">
    <property type="term" value="F:GTPase activity"/>
    <property type="evidence" value="ECO:0007669"/>
    <property type="project" value="TreeGrafter"/>
</dbReference>
<accession>A0A0N0RTZ2</accession>
<evidence type="ECO:0000256" key="2">
    <source>
        <dbReference type="ARBA" id="ARBA00023134"/>
    </source>
</evidence>
<sequence length="149" mass="16205">MSLVLECRDFRLPLSTRNPKLEQAIAGCQRLIIYTKADLGSDSHGVKGVLSKLHGDDAVYWNKNSSESTRAVFKRLQVKAREMDSLTGLRVLIVGMPNVGKSTLLNALRSTGLPGKAKAAKTGDQAGVTRKLGTSVRIMAEEKDRHALC</sequence>
<dbReference type="EMBL" id="LGSR01000006">
    <property type="protein sequence ID" value="KOS21779.1"/>
    <property type="molecule type" value="Genomic_DNA"/>
</dbReference>
<dbReference type="InterPro" id="IPR027417">
    <property type="entry name" value="P-loop_NTPase"/>
</dbReference>
<feature type="domain" description="G" evidence="3">
    <location>
        <begin position="90"/>
        <end position="132"/>
    </location>
</feature>
<keyword evidence="1" id="KW-0547">Nucleotide-binding</keyword>
<evidence type="ECO:0000259" key="3">
    <source>
        <dbReference type="Pfam" id="PF01926"/>
    </source>
</evidence>
<reference evidence="4 5" key="1">
    <citation type="submission" date="2015-07" db="EMBL/GenBank/DDBJ databases">
        <title>The genome of the fungus Escovopsis weberi, a specialized disease agent of ant agriculture.</title>
        <authorList>
            <person name="de Man T.J."/>
            <person name="Stajich J.E."/>
            <person name="Kubicek C.P."/>
            <person name="Chenthamara K."/>
            <person name="Atanasova L."/>
            <person name="Druzhinina I.S."/>
            <person name="Birnbaum S."/>
            <person name="Barribeau S.M."/>
            <person name="Teiling C."/>
            <person name="Suen G."/>
            <person name="Currie C."/>
            <person name="Gerardo N.M."/>
        </authorList>
    </citation>
    <scope>NUCLEOTIDE SEQUENCE [LARGE SCALE GENOMIC DNA]</scope>
</reference>
<dbReference type="GO" id="GO:0005525">
    <property type="term" value="F:GTP binding"/>
    <property type="evidence" value="ECO:0007669"/>
    <property type="project" value="UniProtKB-KW"/>
</dbReference>
<proteinExistence type="predicted"/>
<name>A0A0N0RTZ2_ESCWE</name>
<dbReference type="InterPro" id="IPR006073">
    <property type="entry name" value="GTP-bd"/>
</dbReference>
<comment type="caution">
    <text evidence="4">The sequence shown here is derived from an EMBL/GenBank/DDBJ whole genome shotgun (WGS) entry which is preliminary data.</text>
</comment>
<dbReference type="STRING" id="150374.A0A0N0RTZ2"/>
<evidence type="ECO:0000313" key="4">
    <source>
        <dbReference type="EMBL" id="KOS21779.1"/>
    </source>
</evidence>
<dbReference type="SUPFAM" id="SSF52540">
    <property type="entry name" value="P-loop containing nucleoside triphosphate hydrolases"/>
    <property type="match status" value="1"/>
</dbReference>
<dbReference type="PANTHER" id="PTHR45782:SF4">
    <property type="entry name" value="MITOCHONDRIAL RIBOSOME-ASSOCIATED GTPASE 1"/>
    <property type="match status" value="1"/>
</dbReference>
<keyword evidence="5" id="KW-1185">Reference proteome</keyword>
<protein>
    <submittedName>
        <fullName evidence="4">Mitochondrial GTPase 1</fullName>
    </submittedName>
</protein>
<dbReference type="Pfam" id="PF01926">
    <property type="entry name" value="MMR_HSR1"/>
    <property type="match status" value="1"/>
</dbReference>
<dbReference type="Gene3D" id="3.40.50.300">
    <property type="entry name" value="P-loop containing nucleotide triphosphate hydrolases"/>
    <property type="match status" value="1"/>
</dbReference>
<dbReference type="PANTHER" id="PTHR45782">
    <property type="entry name" value="MITOCHONDRIAL RIBOSOME-ASSOCIATED GTPASE 1"/>
    <property type="match status" value="1"/>
</dbReference>
<dbReference type="OrthoDB" id="269151at2759"/>
<dbReference type="GO" id="GO:0005739">
    <property type="term" value="C:mitochondrion"/>
    <property type="evidence" value="ECO:0007669"/>
    <property type="project" value="TreeGrafter"/>
</dbReference>
<dbReference type="GO" id="GO:0032543">
    <property type="term" value="P:mitochondrial translation"/>
    <property type="evidence" value="ECO:0007669"/>
    <property type="project" value="TreeGrafter"/>
</dbReference>